<dbReference type="AlphaFoldDB" id="A0AAE3D182"/>
<comment type="caution">
    <text evidence="1">The sequence shown here is derived from an EMBL/GenBank/DDBJ whole genome shotgun (WGS) entry which is preliminary data.</text>
</comment>
<dbReference type="Proteomes" id="UP001196509">
    <property type="component" value="Unassembled WGS sequence"/>
</dbReference>
<protein>
    <submittedName>
        <fullName evidence="1">Uncharacterized protein</fullName>
    </submittedName>
</protein>
<accession>A0AAE3D182</accession>
<evidence type="ECO:0000313" key="2">
    <source>
        <dbReference type="Proteomes" id="UP001196509"/>
    </source>
</evidence>
<organism evidence="1 2">
    <name type="scientific">Flavimaribacter sediminis</name>
    <dbReference type="NCBI Taxonomy" id="2865987"/>
    <lineage>
        <taxon>Bacteria</taxon>
        <taxon>Pseudomonadati</taxon>
        <taxon>Pseudomonadota</taxon>
        <taxon>Alphaproteobacteria</taxon>
        <taxon>Hyphomicrobiales</taxon>
        <taxon>Rhizobiaceae</taxon>
        <taxon>Flavimaribacter</taxon>
    </lineage>
</organism>
<keyword evidence="2" id="KW-1185">Reference proteome</keyword>
<proteinExistence type="predicted"/>
<reference evidence="1" key="1">
    <citation type="submission" date="2021-08" db="EMBL/GenBank/DDBJ databases">
        <title>Hoeflea bacterium WL0058 sp. nov., isolated from the sediment.</title>
        <authorList>
            <person name="Wang L."/>
            <person name="Zhang D."/>
        </authorList>
    </citation>
    <scope>NUCLEOTIDE SEQUENCE</scope>
    <source>
        <strain evidence="1">WL0058</strain>
    </source>
</reference>
<dbReference type="RefSeq" id="WP_220228040.1">
    <property type="nucleotide sequence ID" value="NZ_JAICBX010000002.1"/>
</dbReference>
<dbReference type="EMBL" id="JAICBX010000002">
    <property type="protein sequence ID" value="MBW8637328.1"/>
    <property type="molecule type" value="Genomic_DNA"/>
</dbReference>
<evidence type="ECO:0000313" key="1">
    <source>
        <dbReference type="EMBL" id="MBW8637328.1"/>
    </source>
</evidence>
<gene>
    <name evidence="1" type="ORF">K1W69_09020</name>
</gene>
<name>A0AAE3D182_9HYPH</name>
<sequence length="111" mass="12118">MRAISGFVSGISDSAIQSAFFRSDRSFSLVALYSTNAEKLQQRCLLFVRILAMRLSKGVGLTADRKSIQKSLADTTFKVVKLTGGTEAEMFQPGEKVFVSWGGTDLLVFAD</sequence>